<dbReference type="CDD" id="cd13963">
    <property type="entry name" value="PT_UbiA_2"/>
    <property type="match status" value="1"/>
</dbReference>
<feature type="transmembrane region" description="Helical" evidence="6">
    <location>
        <begin position="259"/>
        <end position="283"/>
    </location>
</feature>
<evidence type="ECO:0000256" key="6">
    <source>
        <dbReference type="SAM" id="Phobius"/>
    </source>
</evidence>
<dbReference type="RefSeq" id="WP_248668309.1">
    <property type="nucleotide sequence ID" value="NZ_JALPRX010000076.1"/>
</dbReference>
<dbReference type="Pfam" id="PF01040">
    <property type="entry name" value="UbiA"/>
    <property type="match status" value="1"/>
</dbReference>
<reference evidence="7" key="1">
    <citation type="submission" date="2022-04" db="EMBL/GenBank/DDBJ databases">
        <title>Roseomonas acroporae sp. nov., isolated from coral Acropora digitifera.</title>
        <authorList>
            <person name="Sun H."/>
        </authorList>
    </citation>
    <scope>NUCLEOTIDE SEQUENCE</scope>
    <source>
        <strain evidence="7">NAR14</strain>
    </source>
</reference>
<dbReference type="GO" id="GO:0009247">
    <property type="term" value="P:glycolipid biosynthetic process"/>
    <property type="evidence" value="ECO:0007669"/>
    <property type="project" value="TreeGrafter"/>
</dbReference>
<accession>A0A9X2BV13</accession>
<evidence type="ECO:0000256" key="5">
    <source>
        <dbReference type="ARBA" id="ARBA00023136"/>
    </source>
</evidence>
<evidence type="ECO:0000256" key="1">
    <source>
        <dbReference type="ARBA" id="ARBA00004141"/>
    </source>
</evidence>
<feature type="transmembrane region" description="Helical" evidence="6">
    <location>
        <begin position="315"/>
        <end position="333"/>
    </location>
</feature>
<feature type="transmembrane region" description="Helical" evidence="6">
    <location>
        <begin position="219"/>
        <end position="238"/>
    </location>
</feature>
<organism evidence="7 8">
    <name type="scientific">Roseomonas acroporae</name>
    <dbReference type="NCBI Taxonomy" id="2937791"/>
    <lineage>
        <taxon>Bacteria</taxon>
        <taxon>Pseudomonadati</taxon>
        <taxon>Pseudomonadota</taxon>
        <taxon>Alphaproteobacteria</taxon>
        <taxon>Acetobacterales</taxon>
        <taxon>Roseomonadaceae</taxon>
        <taxon>Roseomonas</taxon>
    </lineage>
</organism>
<comment type="subcellular location">
    <subcellularLocation>
        <location evidence="1">Membrane</location>
        <topology evidence="1">Multi-pass membrane protein</topology>
    </subcellularLocation>
</comment>
<dbReference type="SUPFAM" id="SSF56784">
    <property type="entry name" value="HAD-like"/>
    <property type="match status" value="1"/>
</dbReference>
<protein>
    <submittedName>
        <fullName evidence="7">UbiA family prenyltransferase</fullName>
    </submittedName>
</protein>
<dbReference type="InterPro" id="IPR044878">
    <property type="entry name" value="UbiA_sf"/>
</dbReference>
<proteinExistence type="predicted"/>
<evidence type="ECO:0000313" key="7">
    <source>
        <dbReference type="EMBL" id="MCK8786193.1"/>
    </source>
</evidence>
<dbReference type="PANTHER" id="PTHR11048">
    <property type="entry name" value="PRENYLTRANSFERASES"/>
    <property type="match status" value="1"/>
</dbReference>
<keyword evidence="2" id="KW-1003">Cell membrane</keyword>
<evidence type="ECO:0000256" key="4">
    <source>
        <dbReference type="ARBA" id="ARBA00022989"/>
    </source>
</evidence>
<dbReference type="GO" id="GO:0005886">
    <property type="term" value="C:plasma membrane"/>
    <property type="evidence" value="ECO:0007669"/>
    <property type="project" value="TreeGrafter"/>
</dbReference>
<sequence>MLPVDRPLVVDLDGTLLRSDLLVESFFSLLASRPVEALKAVFSLREGKAALKQRIAHAATLDIARLPWNDEVVDFIVAERQRGRKVYLATAADHSLADAVARELGLFDGVFASDGRTNLSGPRKAKILCETFGEGGFDYIGNEAVDIEVWEKAGGVLVANAPASFFEQVRARFPQARALGSRKMRVRTYLKAIRVHQWLKNLLVAVPAVAAHQVGMPEIGAIILAFFSFSLIASSVYVTNDLIDLGRDRAHSTKRNRPFAAGTIPVLHGLVMTPALLLCGILLALPVGLPFLGVLALYYAATLAYSTVLKRKMMLDVVVLAGLYGLRLLAGSVAVDIKLSAWLGAFALFIFTSLALVKRCAELIERSAAGLGNPSGRDYRLADLPMLAALAAASGFTAILVFALYVNSDAVRMAYDHPNRLWLICVVLVYWLGRVLMLTQRNEMHDDPVIFAATDRVSQVCAVLCGGILLASL</sequence>
<evidence type="ECO:0000256" key="2">
    <source>
        <dbReference type="ARBA" id="ARBA00022475"/>
    </source>
</evidence>
<dbReference type="EMBL" id="JALPRX010000076">
    <property type="protein sequence ID" value="MCK8786193.1"/>
    <property type="molecule type" value="Genomic_DNA"/>
</dbReference>
<dbReference type="Proteomes" id="UP001139516">
    <property type="component" value="Unassembled WGS sequence"/>
</dbReference>
<dbReference type="PANTHER" id="PTHR11048:SF5">
    <property type="entry name" value="DECAPRENYL-PHOSPHATE PHOSPHORIBOSYLTRANSFERASE"/>
    <property type="match status" value="1"/>
</dbReference>
<dbReference type="Gene3D" id="1.10.357.140">
    <property type="entry name" value="UbiA prenyltransferase"/>
    <property type="match status" value="1"/>
</dbReference>
<dbReference type="InterPro" id="IPR039653">
    <property type="entry name" value="Prenyltransferase"/>
</dbReference>
<keyword evidence="3 6" id="KW-0812">Transmembrane</keyword>
<comment type="caution">
    <text evidence="7">The sequence shown here is derived from an EMBL/GenBank/DDBJ whole genome shotgun (WGS) entry which is preliminary data.</text>
</comment>
<keyword evidence="5 6" id="KW-0472">Membrane</keyword>
<evidence type="ECO:0000256" key="3">
    <source>
        <dbReference type="ARBA" id="ARBA00022692"/>
    </source>
</evidence>
<dbReference type="NCBIfam" id="NF006088">
    <property type="entry name" value="PRK08238.1"/>
    <property type="match status" value="1"/>
</dbReference>
<dbReference type="InterPro" id="IPR000537">
    <property type="entry name" value="UbiA_prenyltransferase"/>
</dbReference>
<feature type="transmembrane region" description="Helical" evidence="6">
    <location>
        <begin position="289"/>
        <end position="308"/>
    </location>
</feature>
<feature type="transmembrane region" description="Helical" evidence="6">
    <location>
        <begin position="339"/>
        <end position="357"/>
    </location>
</feature>
<feature type="transmembrane region" description="Helical" evidence="6">
    <location>
        <begin position="387"/>
        <end position="408"/>
    </location>
</feature>
<dbReference type="GO" id="GO:0016765">
    <property type="term" value="F:transferase activity, transferring alkyl or aryl (other than methyl) groups"/>
    <property type="evidence" value="ECO:0007669"/>
    <property type="project" value="InterPro"/>
</dbReference>
<keyword evidence="4 6" id="KW-1133">Transmembrane helix</keyword>
<dbReference type="Gene3D" id="3.40.50.1000">
    <property type="entry name" value="HAD superfamily/HAD-like"/>
    <property type="match status" value="1"/>
</dbReference>
<dbReference type="InterPro" id="IPR036412">
    <property type="entry name" value="HAD-like_sf"/>
</dbReference>
<keyword evidence="8" id="KW-1185">Reference proteome</keyword>
<dbReference type="AlphaFoldDB" id="A0A9X2BV13"/>
<name>A0A9X2BV13_9PROT</name>
<gene>
    <name evidence="7" type="ORF">M0638_17595</name>
</gene>
<evidence type="ECO:0000313" key="8">
    <source>
        <dbReference type="Proteomes" id="UP001139516"/>
    </source>
</evidence>
<dbReference type="InterPro" id="IPR023214">
    <property type="entry name" value="HAD_sf"/>
</dbReference>
<feature type="transmembrane region" description="Helical" evidence="6">
    <location>
        <begin position="420"/>
        <end position="437"/>
    </location>
</feature>